<comment type="caution">
    <text evidence="4">The sequence shown here is derived from an EMBL/GenBank/DDBJ whole genome shotgun (WGS) entry which is preliminary data.</text>
</comment>
<protein>
    <recommendedName>
        <fullName evidence="3">Ferrous iron transporter FeoA-like domain-containing protein</fullName>
    </recommendedName>
</protein>
<dbReference type="InterPro" id="IPR007167">
    <property type="entry name" value="Fe-transptr_FeoA-like"/>
</dbReference>
<keyword evidence="1" id="KW-0408">Iron</keyword>
<evidence type="ECO:0000256" key="2">
    <source>
        <dbReference type="SAM" id="MobiDB-lite"/>
    </source>
</evidence>
<dbReference type="Gene3D" id="2.30.30.90">
    <property type="match status" value="1"/>
</dbReference>
<dbReference type="InterPro" id="IPR038157">
    <property type="entry name" value="FeoA_core_dom"/>
</dbReference>
<dbReference type="EMBL" id="BSPB01000006">
    <property type="protein sequence ID" value="GLS13749.1"/>
    <property type="molecule type" value="Genomic_DNA"/>
</dbReference>
<keyword evidence="5" id="KW-1185">Reference proteome</keyword>
<evidence type="ECO:0000256" key="1">
    <source>
        <dbReference type="ARBA" id="ARBA00023004"/>
    </source>
</evidence>
<dbReference type="SUPFAM" id="SSF50037">
    <property type="entry name" value="C-terminal domain of transcriptional repressors"/>
    <property type="match status" value="1"/>
</dbReference>
<feature type="region of interest" description="Disordered" evidence="2">
    <location>
        <begin position="1"/>
        <end position="24"/>
    </location>
</feature>
<evidence type="ECO:0000313" key="5">
    <source>
        <dbReference type="Proteomes" id="UP001156903"/>
    </source>
</evidence>
<organism evidence="4 5">
    <name type="scientific">Hydrogenophaga electricum</name>
    <dbReference type="NCBI Taxonomy" id="1230953"/>
    <lineage>
        <taxon>Bacteria</taxon>
        <taxon>Pseudomonadati</taxon>
        <taxon>Pseudomonadota</taxon>
        <taxon>Betaproteobacteria</taxon>
        <taxon>Burkholderiales</taxon>
        <taxon>Comamonadaceae</taxon>
        <taxon>Hydrogenophaga</taxon>
    </lineage>
</organism>
<gene>
    <name evidence="4" type="ORF">GCM10007935_11790</name>
</gene>
<dbReference type="Pfam" id="PF04023">
    <property type="entry name" value="FeoA"/>
    <property type="match status" value="1"/>
</dbReference>
<dbReference type="RefSeq" id="WP_284307071.1">
    <property type="nucleotide sequence ID" value="NZ_BSPB01000006.1"/>
</dbReference>
<name>A0ABQ6C0R4_9BURK</name>
<dbReference type="InterPro" id="IPR008988">
    <property type="entry name" value="Transcriptional_repressor_C"/>
</dbReference>
<dbReference type="Proteomes" id="UP001156903">
    <property type="component" value="Unassembled WGS sequence"/>
</dbReference>
<feature type="domain" description="Ferrous iron transporter FeoA-like" evidence="3">
    <location>
        <begin position="23"/>
        <end position="101"/>
    </location>
</feature>
<sequence length="107" mass="11081">MTDASLVLPAPLAQASPGPVSDTGLDTWPLHQPAVLVRLAADPDGTQAGTLRRLAEVGCLPGETLRVVSRGWLRGGPVAVRVGQATFALRAHEAALLRVRPVSSSQG</sequence>
<evidence type="ECO:0000259" key="3">
    <source>
        <dbReference type="SMART" id="SM00899"/>
    </source>
</evidence>
<evidence type="ECO:0000313" key="4">
    <source>
        <dbReference type="EMBL" id="GLS13749.1"/>
    </source>
</evidence>
<reference evidence="5" key="1">
    <citation type="journal article" date="2019" name="Int. J. Syst. Evol. Microbiol.">
        <title>The Global Catalogue of Microorganisms (GCM) 10K type strain sequencing project: providing services to taxonomists for standard genome sequencing and annotation.</title>
        <authorList>
            <consortium name="The Broad Institute Genomics Platform"/>
            <consortium name="The Broad Institute Genome Sequencing Center for Infectious Disease"/>
            <person name="Wu L."/>
            <person name="Ma J."/>
        </authorList>
    </citation>
    <scope>NUCLEOTIDE SEQUENCE [LARGE SCALE GENOMIC DNA]</scope>
    <source>
        <strain evidence="5">NBRC 109341</strain>
    </source>
</reference>
<dbReference type="SMART" id="SM00899">
    <property type="entry name" value="FeoA"/>
    <property type="match status" value="1"/>
</dbReference>
<accession>A0ABQ6C0R4</accession>
<proteinExistence type="predicted"/>